<name>A0A0T6B0R8_9SCAR</name>
<comment type="catalytic activity">
    <reaction evidence="1">
        <text>Hydrolysis of alkylated DNA, releasing 3-methyladenine, 3-methylguanine, 7-methylguanine and 7-methyladenine.</text>
        <dbReference type="EC" id="3.2.2.21"/>
    </reaction>
</comment>
<dbReference type="EMBL" id="LJIG01016381">
    <property type="protein sequence ID" value="KRT80772.1"/>
    <property type="molecule type" value="Genomic_DNA"/>
</dbReference>
<dbReference type="InterPro" id="IPR036995">
    <property type="entry name" value="MPG_sf"/>
</dbReference>
<evidence type="ECO:0000256" key="4">
    <source>
        <dbReference type="ARBA" id="ARBA00012000"/>
    </source>
</evidence>
<evidence type="ECO:0000256" key="2">
    <source>
        <dbReference type="ARBA" id="ARBA00002421"/>
    </source>
</evidence>
<dbReference type="Pfam" id="PF02245">
    <property type="entry name" value="Pur_DNA_glyco"/>
    <property type="match status" value="1"/>
</dbReference>
<evidence type="ECO:0000256" key="3">
    <source>
        <dbReference type="ARBA" id="ARBA00009232"/>
    </source>
</evidence>
<evidence type="ECO:0000256" key="8">
    <source>
        <dbReference type="ARBA" id="ARBA00033426"/>
    </source>
</evidence>
<gene>
    <name evidence="9" type="ORF">AMK59_5859</name>
</gene>
<evidence type="ECO:0000313" key="10">
    <source>
        <dbReference type="Proteomes" id="UP000051574"/>
    </source>
</evidence>
<evidence type="ECO:0000313" key="9">
    <source>
        <dbReference type="EMBL" id="KRT80772.1"/>
    </source>
</evidence>
<dbReference type="InterPro" id="IPR003180">
    <property type="entry name" value="MPG"/>
</dbReference>
<proteinExistence type="inferred from homology"/>
<dbReference type="InterPro" id="IPR011034">
    <property type="entry name" value="Formyl_transferase-like_C_sf"/>
</dbReference>
<protein>
    <recommendedName>
        <fullName evidence="4">DNA-3-methyladenine glycosylase II</fullName>
        <ecNumber evidence="4">3.2.2.21</ecNumber>
    </recommendedName>
    <alternativeName>
        <fullName evidence="8">3-methyladenine DNA glycosidase</fullName>
    </alternativeName>
</protein>
<feature type="non-terminal residue" evidence="9">
    <location>
        <position position="1"/>
    </location>
</feature>
<organism evidence="9 10">
    <name type="scientific">Oryctes borbonicus</name>
    <dbReference type="NCBI Taxonomy" id="1629725"/>
    <lineage>
        <taxon>Eukaryota</taxon>
        <taxon>Metazoa</taxon>
        <taxon>Ecdysozoa</taxon>
        <taxon>Arthropoda</taxon>
        <taxon>Hexapoda</taxon>
        <taxon>Insecta</taxon>
        <taxon>Pterygota</taxon>
        <taxon>Neoptera</taxon>
        <taxon>Endopterygota</taxon>
        <taxon>Coleoptera</taxon>
        <taxon>Polyphaga</taxon>
        <taxon>Scarabaeiformia</taxon>
        <taxon>Scarabaeidae</taxon>
        <taxon>Dynastinae</taxon>
        <taxon>Oryctes</taxon>
    </lineage>
</organism>
<dbReference type="PANTHER" id="PTHR10429">
    <property type="entry name" value="DNA-3-METHYLADENINE GLYCOSYLASE"/>
    <property type="match status" value="1"/>
</dbReference>
<keyword evidence="7" id="KW-0234">DNA repair</keyword>
<reference evidence="9 10" key="1">
    <citation type="submission" date="2015-09" db="EMBL/GenBank/DDBJ databases">
        <title>Draft genome of the scarab beetle Oryctes borbonicus.</title>
        <authorList>
            <person name="Meyer J.M."/>
            <person name="Markov G.V."/>
            <person name="Baskaran P."/>
            <person name="Herrmann M."/>
            <person name="Sommer R.J."/>
            <person name="Roedelsperger C."/>
        </authorList>
    </citation>
    <scope>NUCLEOTIDE SEQUENCE [LARGE SCALE GENOMIC DNA]</scope>
    <source>
        <strain evidence="9">OB123</strain>
        <tissue evidence="9">Whole animal</tissue>
    </source>
</reference>
<evidence type="ECO:0000256" key="1">
    <source>
        <dbReference type="ARBA" id="ARBA00000086"/>
    </source>
</evidence>
<comment type="similarity">
    <text evidence="3">Belongs to the DNA glycosylase MPG family.</text>
</comment>
<accession>A0A0T6B0R8</accession>
<evidence type="ECO:0000256" key="7">
    <source>
        <dbReference type="ARBA" id="ARBA00023204"/>
    </source>
</evidence>
<keyword evidence="10" id="KW-1185">Reference proteome</keyword>
<evidence type="ECO:0000256" key="5">
    <source>
        <dbReference type="ARBA" id="ARBA00022763"/>
    </source>
</evidence>
<dbReference type="AlphaFoldDB" id="A0A0T6B0R8"/>
<comment type="function">
    <text evidence="2">Hydrolysis of the deoxyribose N-glycosidic bond to excise 3-methyladenine, and 7-methylguanine from the damaged DNA polymer formed by alkylation lesions.</text>
</comment>
<evidence type="ECO:0000256" key="6">
    <source>
        <dbReference type="ARBA" id="ARBA00022801"/>
    </source>
</evidence>
<dbReference type="Proteomes" id="UP000051574">
    <property type="component" value="Unassembled WGS sequence"/>
</dbReference>
<dbReference type="Gene3D" id="3.10.300.10">
    <property type="entry name" value="Methylpurine-DNA glycosylase (MPG)"/>
    <property type="match status" value="1"/>
</dbReference>
<keyword evidence="6" id="KW-0378">Hydrolase</keyword>
<comment type="caution">
    <text evidence="9">The sequence shown here is derived from an EMBL/GenBank/DDBJ whole genome shotgun (WGS) entry which is preliminary data.</text>
</comment>
<dbReference type="GO" id="GO:0003905">
    <property type="term" value="F:alkylbase DNA N-glycosylase activity"/>
    <property type="evidence" value="ECO:0007669"/>
    <property type="project" value="UniProtKB-EC"/>
</dbReference>
<keyword evidence="5" id="KW-0227">DNA damage</keyword>
<sequence length="109" mass="12302">SSEPGGGVLIRAVEPVEGIEHMKNWRIENTKSKKDIKLKDLCNGPSKLCTSFQITKKDCNMMDLKTSDSLWIEDDPKFMVNKVIHTGRIGIAAAGVEWAQKPYRFYIFG</sequence>
<dbReference type="EC" id="3.2.2.21" evidence="4"/>
<feature type="non-terminal residue" evidence="9">
    <location>
        <position position="109"/>
    </location>
</feature>
<dbReference type="PANTHER" id="PTHR10429:SF0">
    <property type="entry name" value="DNA-3-METHYLADENINE GLYCOSYLASE"/>
    <property type="match status" value="1"/>
</dbReference>
<dbReference type="GO" id="GO:0003677">
    <property type="term" value="F:DNA binding"/>
    <property type="evidence" value="ECO:0007669"/>
    <property type="project" value="InterPro"/>
</dbReference>
<dbReference type="OrthoDB" id="6353017at2759"/>
<dbReference type="GO" id="GO:0006284">
    <property type="term" value="P:base-excision repair"/>
    <property type="evidence" value="ECO:0007669"/>
    <property type="project" value="InterPro"/>
</dbReference>
<dbReference type="SUPFAM" id="SSF50486">
    <property type="entry name" value="FMT C-terminal domain-like"/>
    <property type="match status" value="1"/>
</dbReference>